<dbReference type="GO" id="GO:0008013">
    <property type="term" value="F:beta-catenin binding"/>
    <property type="evidence" value="ECO:0007669"/>
    <property type="project" value="TreeGrafter"/>
</dbReference>
<evidence type="ECO:0000256" key="6">
    <source>
        <dbReference type="ARBA" id="ARBA00022949"/>
    </source>
</evidence>
<evidence type="ECO:0000256" key="1">
    <source>
        <dbReference type="ARBA" id="ARBA00004282"/>
    </source>
</evidence>
<evidence type="ECO:0000313" key="7">
    <source>
        <dbReference type="EMBL" id="KYO43750.1"/>
    </source>
</evidence>
<dbReference type="GO" id="GO:0098609">
    <property type="term" value="P:cell-cell adhesion"/>
    <property type="evidence" value="ECO:0007669"/>
    <property type="project" value="TreeGrafter"/>
</dbReference>
<evidence type="ECO:0000256" key="3">
    <source>
        <dbReference type="ARBA" id="ARBA00008376"/>
    </source>
</evidence>
<dbReference type="GO" id="GO:0005912">
    <property type="term" value="C:adherens junction"/>
    <property type="evidence" value="ECO:0007669"/>
    <property type="project" value="TreeGrafter"/>
</dbReference>
<evidence type="ECO:0000313" key="8">
    <source>
        <dbReference type="Proteomes" id="UP000050525"/>
    </source>
</evidence>
<keyword evidence="8" id="KW-1185">Reference proteome</keyword>
<sequence length="143" mass="16092">MQNGTHTVSHGSLVQQKQLCTTWPEELSRNRGRGPLKNTSDVINAAKMISESGSRMDALARLISNQCPDQSCKQDLLAYLEQIKLYSHQLKICSQVRAEIQNLGEELIMSARYTDGIQVEPISRQCVSSSYYCTFFIAMNVFV</sequence>
<dbReference type="GO" id="GO:0005737">
    <property type="term" value="C:cytoplasm"/>
    <property type="evidence" value="ECO:0007669"/>
    <property type="project" value="UniProtKB-SubCell"/>
</dbReference>
<dbReference type="SUPFAM" id="SSF47220">
    <property type="entry name" value="alpha-catenin/vinculin-like"/>
    <property type="match status" value="1"/>
</dbReference>
<keyword evidence="4" id="KW-0963">Cytoplasm</keyword>
<reference evidence="7 8" key="1">
    <citation type="journal article" date="2012" name="Genome Biol.">
        <title>Sequencing three crocodilian genomes to illuminate the evolution of archosaurs and amniotes.</title>
        <authorList>
            <person name="St John J.A."/>
            <person name="Braun E.L."/>
            <person name="Isberg S.R."/>
            <person name="Miles L.G."/>
            <person name="Chong A.Y."/>
            <person name="Gongora J."/>
            <person name="Dalzell P."/>
            <person name="Moran C."/>
            <person name="Bed'hom B."/>
            <person name="Abzhanov A."/>
            <person name="Burgess S.C."/>
            <person name="Cooksey A.M."/>
            <person name="Castoe T.A."/>
            <person name="Crawford N.G."/>
            <person name="Densmore L.D."/>
            <person name="Drew J.C."/>
            <person name="Edwards S.V."/>
            <person name="Faircloth B.C."/>
            <person name="Fujita M.K."/>
            <person name="Greenwold M.J."/>
            <person name="Hoffmann F.G."/>
            <person name="Howard J.M."/>
            <person name="Iguchi T."/>
            <person name="Janes D.E."/>
            <person name="Khan S.Y."/>
            <person name="Kohno S."/>
            <person name="de Koning A.J."/>
            <person name="Lance S.L."/>
            <person name="McCarthy F.M."/>
            <person name="McCormack J.E."/>
            <person name="Merchant M.E."/>
            <person name="Peterson D.G."/>
            <person name="Pollock D.D."/>
            <person name="Pourmand N."/>
            <person name="Raney B.J."/>
            <person name="Roessler K.A."/>
            <person name="Sanford J.R."/>
            <person name="Sawyer R.H."/>
            <person name="Schmidt C.J."/>
            <person name="Triplett E.W."/>
            <person name="Tuberville T.D."/>
            <person name="Venegas-Anaya M."/>
            <person name="Howard J.T."/>
            <person name="Jarvis E.D."/>
            <person name="Guillette L.J.Jr."/>
            <person name="Glenn T.C."/>
            <person name="Green R.E."/>
            <person name="Ray D.A."/>
        </authorList>
    </citation>
    <scope>NUCLEOTIDE SEQUENCE [LARGE SCALE GENOMIC DNA]</scope>
    <source>
        <strain evidence="7">KSC_2009_1</strain>
    </source>
</reference>
<dbReference type="GO" id="GO:0045296">
    <property type="term" value="F:cadherin binding"/>
    <property type="evidence" value="ECO:0007669"/>
    <property type="project" value="InterPro"/>
</dbReference>
<keyword evidence="6" id="KW-0965">Cell junction</keyword>
<dbReference type="InterPro" id="IPR001033">
    <property type="entry name" value="Alpha_catenin"/>
</dbReference>
<dbReference type="InterPro" id="IPR036723">
    <property type="entry name" value="Alpha-catenin/vinculin-like_sf"/>
</dbReference>
<accession>A0A151P453</accession>
<dbReference type="InterPro" id="IPR006077">
    <property type="entry name" value="Vinculin/catenin"/>
</dbReference>
<dbReference type="AlphaFoldDB" id="A0A151P453"/>
<dbReference type="PANTHER" id="PTHR18914:SF21">
    <property type="entry name" value="CATENIN ALPHA-3"/>
    <property type="match status" value="1"/>
</dbReference>
<comment type="caution">
    <text evidence="7">The sequence shown here is derived from an EMBL/GenBank/DDBJ whole genome shotgun (WGS) entry which is preliminary data.</text>
</comment>
<organism evidence="7 8">
    <name type="scientific">Alligator mississippiensis</name>
    <name type="common">American alligator</name>
    <dbReference type="NCBI Taxonomy" id="8496"/>
    <lineage>
        <taxon>Eukaryota</taxon>
        <taxon>Metazoa</taxon>
        <taxon>Chordata</taxon>
        <taxon>Craniata</taxon>
        <taxon>Vertebrata</taxon>
        <taxon>Euteleostomi</taxon>
        <taxon>Archelosauria</taxon>
        <taxon>Archosauria</taxon>
        <taxon>Crocodylia</taxon>
        <taxon>Alligatoridae</taxon>
        <taxon>Alligatorinae</taxon>
        <taxon>Alligator</taxon>
    </lineage>
</organism>
<evidence type="ECO:0000256" key="5">
    <source>
        <dbReference type="ARBA" id="ARBA00022889"/>
    </source>
</evidence>
<dbReference type="STRING" id="8496.A0A151P453"/>
<dbReference type="GO" id="GO:0016477">
    <property type="term" value="P:cell migration"/>
    <property type="evidence" value="ECO:0007669"/>
    <property type="project" value="TreeGrafter"/>
</dbReference>
<comment type="similarity">
    <text evidence="3">Belongs to the vinculin/alpha-catenin family.</text>
</comment>
<dbReference type="Pfam" id="PF01044">
    <property type="entry name" value="Vinculin"/>
    <property type="match status" value="1"/>
</dbReference>
<evidence type="ECO:0000256" key="2">
    <source>
        <dbReference type="ARBA" id="ARBA00004496"/>
    </source>
</evidence>
<dbReference type="GO" id="GO:0051015">
    <property type="term" value="F:actin filament binding"/>
    <property type="evidence" value="ECO:0007669"/>
    <property type="project" value="InterPro"/>
</dbReference>
<dbReference type="Proteomes" id="UP000050525">
    <property type="component" value="Unassembled WGS sequence"/>
</dbReference>
<protein>
    <submittedName>
        <fullName evidence="7">Uncharacterized protein</fullName>
    </submittedName>
</protein>
<dbReference type="PRINTS" id="PR00805">
    <property type="entry name" value="ALPHACATENIN"/>
</dbReference>
<gene>
    <name evidence="7" type="ORF">Y1Q_0015290</name>
</gene>
<name>A0A151P453_ALLMI</name>
<comment type="subcellular location">
    <subcellularLocation>
        <location evidence="1">Cell junction</location>
    </subcellularLocation>
    <subcellularLocation>
        <location evidence="2">Cytoplasm</location>
    </subcellularLocation>
</comment>
<dbReference type="PANTHER" id="PTHR18914">
    <property type="entry name" value="ALPHA CATENIN"/>
    <property type="match status" value="1"/>
</dbReference>
<dbReference type="EMBL" id="AKHW03001130">
    <property type="protein sequence ID" value="KYO43750.1"/>
    <property type="molecule type" value="Genomic_DNA"/>
</dbReference>
<dbReference type="GO" id="GO:0005916">
    <property type="term" value="C:fascia adherens"/>
    <property type="evidence" value="ECO:0007669"/>
    <property type="project" value="TreeGrafter"/>
</dbReference>
<proteinExistence type="inferred from homology"/>
<dbReference type="Gene3D" id="1.20.120.230">
    <property type="entry name" value="Alpha-catenin/vinculin-like"/>
    <property type="match status" value="1"/>
</dbReference>
<keyword evidence="5" id="KW-0130">Cell adhesion</keyword>
<evidence type="ECO:0000256" key="4">
    <source>
        <dbReference type="ARBA" id="ARBA00022490"/>
    </source>
</evidence>